<evidence type="ECO:0000256" key="9">
    <source>
        <dbReference type="SAM" id="SignalP"/>
    </source>
</evidence>
<dbReference type="Proteomes" id="UP001479436">
    <property type="component" value="Unassembled WGS sequence"/>
</dbReference>
<keyword evidence="7 8" id="KW-0472">Membrane</keyword>
<reference evidence="10 11" key="1">
    <citation type="submission" date="2023-04" db="EMBL/GenBank/DDBJ databases">
        <title>Genome of Basidiobolus ranarum AG-B5.</title>
        <authorList>
            <person name="Stajich J.E."/>
            <person name="Carter-House D."/>
            <person name="Gryganskyi A."/>
        </authorList>
    </citation>
    <scope>NUCLEOTIDE SEQUENCE [LARGE SCALE GENOMIC DNA]</scope>
    <source>
        <strain evidence="10 11">AG-B5</strain>
    </source>
</reference>
<evidence type="ECO:0000313" key="10">
    <source>
        <dbReference type="EMBL" id="KAK9761587.1"/>
    </source>
</evidence>
<evidence type="ECO:0008006" key="12">
    <source>
        <dbReference type="Google" id="ProtNLM"/>
    </source>
</evidence>
<comment type="caution">
    <text evidence="10">The sequence shown here is derived from an EMBL/GenBank/DDBJ whole genome shotgun (WGS) entry which is preliminary data.</text>
</comment>
<comment type="subcellular location">
    <subcellularLocation>
        <location evidence="1 8">Membrane</location>
        <topology evidence="1 8">Multi-pass membrane protein</topology>
    </subcellularLocation>
</comment>
<evidence type="ECO:0000256" key="4">
    <source>
        <dbReference type="ARBA" id="ARBA00022692"/>
    </source>
</evidence>
<gene>
    <name evidence="10" type="ORF">K7432_013413</name>
</gene>
<keyword evidence="9" id="KW-0732">Signal</keyword>
<evidence type="ECO:0000256" key="8">
    <source>
        <dbReference type="RuleBase" id="RU362088"/>
    </source>
</evidence>
<dbReference type="InterPro" id="IPR003689">
    <property type="entry name" value="ZIP"/>
</dbReference>
<evidence type="ECO:0000256" key="6">
    <source>
        <dbReference type="ARBA" id="ARBA00023065"/>
    </source>
</evidence>
<accession>A0ABR2WJA6</accession>
<sequence>MTTIKSIDRFFLSFLVFTFAAVALAQDTVIVPKHAGPGHDHDHDDENACGAEEIINYSMPLHIAAIFIVLITSALGIFSSLILSRFPAHKVTDFAVNIGKHFGTGVILATGFIHMFPGALFALTNPCVPKAISAEYTSFAGLFAMLAALILQAIEYIACQYYSKRLSTNAEHTHTHVTTTEAKESSCNADEHLHAHVTATEAKENACAVNEHCHAHGSLMDLENRRISTYLLELGIALHSVLIGISVGVASGTEFTPLLIAVVFHQFFEGLALGARIGELSFTNRLIPYLSALFYTIITPIGVAIGVGIHETYNGNSATNLLVTGIFDSISAGILIYMAFVNLIATEFQNNPRFMSERGSVKCVYYVAMWLGAGVMALIGRWA</sequence>
<organism evidence="10 11">
    <name type="scientific">Basidiobolus ranarum</name>
    <dbReference type="NCBI Taxonomy" id="34480"/>
    <lineage>
        <taxon>Eukaryota</taxon>
        <taxon>Fungi</taxon>
        <taxon>Fungi incertae sedis</taxon>
        <taxon>Zoopagomycota</taxon>
        <taxon>Entomophthoromycotina</taxon>
        <taxon>Basidiobolomycetes</taxon>
        <taxon>Basidiobolales</taxon>
        <taxon>Basidiobolaceae</taxon>
        <taxon>Basidiobolus</taxon>
    </lineage>
</organism>
<evidence type="ECO:0000256" key="7">
    <source>
        <dbReference type="ARBA" id="ARBA00023136"/>
    </source>
</evidence>
<feature type="transmembrane region" description="Helical" evidence="8">
    <location>
        <begin position="230"/>
        <end position="249"/>
    </location>
</feature>
<keyword evidence="11" id="KW-1185">Reference proteome</keyword>
<comment type="similarity">
    <text evidence="2 8">Belongs to the ZIP transporter (TC 2.A.5) family.</text>
</comment>
<dbReference type="NCBIfam" id="TIGR00820">
    <property type="entry name" value="zip"/>
    <property type="match status" value="1"/>
</dbReference>
<evidence type="ECO:0000256" key="1">
    <source>
        <dbReference type="ARBA" id="ARBA00004141"/>
    </source>
</evidence>
<feature type="transmembrane region" description="Helical" evidence="8">
    <location>
        <begin position="255"/>
        <end position="274"/>
    </location>
</feature>
<feature type="transmembrane region" description="Helical" evidence="8">
    <location>
        <begin position="61"/>
        <end position="83"/>
    </location>
</feature>
<dbReference type="InterPro" id="IPR004698">
    <property type="entry name" value="Zn/Fe_permease_fun/pln"/>
</dbReference>
<evidence type="ECO:0000256" key="5">
    <source>
        <dbReference type="ARBA" id="ARBA00022989"/>
    </source>
</evidence>
<dbReference type="PANTHER" id="PTHR11040:SF44">
    <property type="entry name" value="PROTEIN ZNTC-RELATED"/>
    <property type="match status" value="1"/>
</dbReference>
<evidence type="ECO:0000256" key="2">
    <source>
        <dbReference type="ARBA" id="ARBA00006939"/>
    </source>
</evidence>
<keyword evidence="5 8" id="KW-1133">Transmembrane helix</keyword>
<keyword evidence="6 8" id="KW-0406">Ion transport</keyword>
<keyword evidence="4 8" id="KW-0812">Transmembrane</keyword>
<feature type="transmembrane region" description="Helical" evidence="8">
    <location>
        <begin position="286"/>
        <end position="309"/>
    </location>
</feature>
<feature type="chain" id="PRO_5047089869" description="ZIP zinc/iron transport family" evidence="9">
    <location>
        <begin position="26"/>
        <end position="383"/>
    </location>
</feature>
<feature type="transmembrane region" description="Helical" evidence="8">
    <location>
        <begin position="136"/>
        <end position="158"/>
    </location>
</feature>
<evidence type="ECO:0000256" key="3">
    <source>
        <dbReference type="ARBA" id="ARBA00022448"/>
    </source>
</evidence>
<feature type="transmembrane region" description="Helical" evidence="8">
    <location>
        <begin position="363"/>
        <end position="382"/>
    </location>
</feature>
<evidence type="ECO:0000313" key="11">
    <source>
        <dbReference type="Proteomes" id="UP001479436"/>
    </source>
</evidence>
<feature type="signal peptide" evidence="9">
    <location>
        <begin position="1"/>
        <end position="25"/>
    </location>
</feature>
<feature type="transmembrane region" description="Helical" evidence="8">
    <location>
        <begin position="104"/>
        <end position="124"/>
    </location>
</feature>
<keyword evidence="3 8" id="KW-0813">Transport</keyword>
<protein>
    <recommendedName>
        <fullName evidence="12">ZIP zinc/iron transport family</fullName>
    </recommendedName>
</protein>
<proteinExistence type="inferred from homology"/>
<dbReference type="PANTHER" id="PTHR11040">
    <property type="entry name" value="ZINC/IRON TRANSPORTER"/>
    <property type="match status" value="1"/>
</dbReference>
<feature type="transmembrane region" description="Helical" evidence="8">
    <location>
        <begin position="321"/>
        <end position="343"/>
    </location>
</feature>
<name>A0ABR2WJA6_9FUNG</name>
<dbReference type="Pfam" id="PF02535">
    <property type="entry name" value="Zip"/>
    <property type="match status" value="1"/>
</dbReference>
<dbReference type="EMBL" id="JASJQH010001320">
    <property type="protein sequence ID" value="KAK9761587.1"/>
    <property type="molecule type" value="Genomic_DNA"/>
</dbReference>